<feature type="domain" description="F-box" evidence="1">
    <location>
        <begin position="2"/>
        <end position="47"/>
    </location>
</feature>
<dbReference type="PANTHER" id="PTHR42057">
    <property type="entry name" value="F-BOX DOMAIN PROTEIN (AFU_ORTHOLOGUE AFUA_4G00200)"/>
    <property type="match status" value="1"/>
</dbReference>
<dbReference type="AlphaFoldDB" id="A0A8E2F4F9"/>
<accession>A0A8E2F4F9</accession>
<dbReference type="EMBL" id="KV749363">
    <property type="protein sequence ID" value="OCL09778.1"/>
    <property type="molecule type" value="Genomic_DNA"/>
</dbReference>
<sequence>MNVSLESLPSELLGEVSDELSPEDLKSMRLSSKSLCSAATRSLFHHLKLFPTKLSQETFLQVLSSLSLSRYVRHVHLCTEESSKGIIEEEPGLSKEFIEAFMKTTEFPNLTTITLVFQKFRWNRSGRNRNRVYAKSLKIRTEALNMLLDMLNDPSKPQGRNICNLSIKGRVDNDPMIISSPKFVTLLNRLRKLRLFTTNTQDITTNLPSVWLEPTAAKLTHLSIYMGPYFGYTYKLDLREIRFPNLRSLGFGQYVFSHDWQFDWIIRHSKTLQQLTLDDCPILFLARNCRSLDSEGYPQFMTGPPIFDDRLDNTYTYSRRWSEVFERFRMELGALRSICFGCSTLYGEPIDDVVSILEYKKTYPKPYQAFKIGFNQRLQVDWIALNFLWEKGRCAESQHKWDEKDTVALFALMRSIGQPIPAGTDLIGIYY</sequence>
<dbReference type="OrthoDB" id="3140657at2759"/>
<dbReference type="PROSITE" id="PS50181">
    <property type="entry name" value="FBOX"/>
    <property type="match status" value="1"/>
</dbReference>
<keyword evidence="3" id="KW-1185">Reference proteome</keyword>
<dbReference type="Pfam" id="PF00646">
    <property type="entry name" value="F-box"/>
    <property type="match status" value="1"/>
</dbReference>
<dbReference type="Proteomes" id="UP000250140">
    <property type="component" value="Unassembled WGS sequence"/>
</dbReference>
<evidence type="ECO:0000313" key="3">
    <source>
        <dbReference type="Proteomes" id="UP000250140"/>
    </source>
</evidence>
<evidence type="ECO:0000259" key="1">
    <source>
        <dbReference type="PROSITE" id="PS50181"/>
    </source>
</evidence>
<evidence type="ECO:0000313" key="2">
    <source>
        <dbReference type="EMBL" id="OCL09778.1"/>
    </source>
</evidence>
<name>A0A8E2F4F9_9PEZI</name>
<dbReference type="InterPro" id="IPR001810">
    <property type="entry name" value="F-box_dom"/>
</dbReference>
<dbReference type="PANTHER" id="PTHR42057:SF2">
    <property type="entry name" value="F-BOX DOMAIN PROTEIN (AFU_ORTHOLOGUE AFUA_4G00200)-RELATED"/>
    <property type="match status" value="1"/>
</dbReference>
<protein>
    <recommendedName>
        <fullName evidence="1">F-box domain-containing protein</fullName>
    </recommendedName>
</protein>
<gene>
    <name evidence="2" type="ORF">AOQ84DRAFT_387935</name>
</gene>
<reference evidence="2 3" key="1">
    <citation type="journal article" date="2016" name="Nat. Commun.">
        <title>Ectomycorrhizal ecology is imprinted in the genome of the dominant symbiotic fungus Cenococcum geophilum.</title>
        <authorList>
            <consortium name="DOE Joint Genome Institute"/>
            <person name="Peter M."/>
            <person name="Kohler A."/>
            <person name="Ohm R.A."/>
            <person name="Kuo A."/>
            <person name="Krutzmann J."/>
            <person name="Morin E."/>
            <person name="Arend M."/>
            <person name="Barry K.W."/>
            <person name="Binder M."/>
            <person name="Choi C."/>
            <person name="Clum A."/>
            <person name="Copeland A."/>
            <person name="Grisel N."/>
            <person name="Haridas S."/>
            <person name="Kipfer T."/>
            <person name="LaButti K."/>
            <person name="Lindquist E."/>
            <person name="Lipzen A."/>
            <person name="Maire R."/>
            <person name="Meier B."/>
            <person name="Mihaltcheva S."/>
            <person name="Molinier V."/>
            <person name="Murat C."/>
            <person name="Poggeler S."/>
            <person name="Quandt C.A."/>
            <person name="Sperisen C."/>
            <person name="Tritt A."/>
            <person name="Tisserant E."/>
            <person name="Crous P.W."/>
            <person name="Henrissat B."/>
            <person name="Nehls U."/>
            <person name="Egli S."/>
            <person name="Spatafora J.W."/>
            <person name="Grigoriev I.V."/>
            <person name="Martin F.M."/>
        </authorList>
    </citation>
    <scope>NUCLEOTIDE SEQUENCE [LARGE SCALE GENOMIC DNA]</scope>
    <source>
        <strain evidence="2 3">CBS 207.34</strain>
    </source>
</reference>
<proteinExistence type="predicted"/>
<organism evidence="2 3">
    <name type="scientific">Glonium stellatum</name>
    <dbReference type="NCBI Taxonomy" id="574774"/>
    <lineage>
        <taxon>Eukaryota</taxon>
        <taxon>Fungi</taxon>
        <taxon>Dikarya</taxon>
        <taxon>Ascomycota</taxon>
        <taxon>Pezizomycotina</taxon>
        <taxon>Dothideomycetes</taxon>
        <taxon>Pleosporomycetidae</taxon>
        <taxon>Gloniales</taxon>
        <taxon>Gloniaceae</taxon>
        <taxon>Glonium</taxon>
    </lineage>
</organism>